<dbReference type="GO" id="GO:0031411">
    <property type="term" value="C:gas vesicle"/>
    <property type="evidence" value="ECO:0007669"/>
    <property type="project" value="UniProtKB-SubCell"/>
</dbReference>
<dbReference type="Pfam" id="PF00741">
    <property type="entry name" value="Gas_vesicle"/>
    <property type="match status" value="1"/>
</dbReference>
<dbReference type="EMBL" id="PHFL01000077">
    <property type="protein sequence ID" value="RFM22755.1"/>
    <property type="molecule type" value="Genomic_DNA"/>
</dbReference>
<feature type="coiled-coil region" evidence="4">
    <location>
        <begin position="70"/>
        <end position="97"/>
    </location>
</feature>
<dbReference type="GO" id="GO:0012506">
    <property type="term" value="C:vesicle membrane"/>
    <property type="evidence" value="ECO:0007669"/>
    <property type="project" value="InterPro"/>
</dbReference>
<dbReference type="PANTHER" id="PTHR35344">
    <property type="entry name" value="GAS VESICLE STRUCTURAL PROTEIN 2-RELATED"/>
    <property type="match status" value="1"/>
</dbReference>
<name>A0A395LVI4_9BACT</name>
<evidence type="ECO:0000256" key="2">
    <source>
        <dbReference type="ARBA" id="ARBA00035108"/>
    </source>
</evidence>
<gene>
    <name evidence="5" type="ORF">D0433_14485</name>
</gene>
<evidence type="ECO:0000256" key="1">
    <source>
        <dbReference type="ARBA" id="ARBA00022987"/>
    </source>
</evidence>
<sequence>MMSREIAYSTSGSNLAEILERVLDKGIVVAGDIKINLADVELLNIKIRLVICSVNKAMELGINWWQSDPMLSSETKTKQLEQENKELRARLETLEKKLASLMPPASSK</sequence>
<reference evidence="5 6" key="1">
    <citation type="journal article" date="2011" name="ISME J.">
        <title>Community ecology of hot spring cyanobacterial mats: predominant populations and their functional potential.</title>
        <authorList>
            <person name="Klatt C.G."/>
            <person name="Wood J.M."/>
            <person name="Rusch D.B."/>
            <person name="Bateson M.M."/>
            <person name="Hamamura N."/>
            <person name="Heidelberg J.F."/>
            <person name="Grossman A.R."/>
            <person name="Bhaya D."/>
            <person name="Cohan F.M."/>
            <person name="Kuhl M."/>
            <person name="Bryant D.A."/>
            <person name="Ward D.M."/>
        </authorList>
    </citation>
    <scope>NUCLEOTIDE SEQUENCE [LARGE SCALE GENOMIC DNA]</scope>
    <source>
        <strain evidence="5">OS</strain>
    </source>
</reference>
<evidence type="ECO:0000256" key="3">
    <source>
        <dbReference type="ARBA" id="ARBA00035646"/>
    </source>
</evidence>
<evidence type="ECO:0000313" key="5">
    <source>
        <dbReference type="EMBL" id="RFM22755.1"/>
    </source>
</evidence>
<dbReference type="InterPro" id="IPR018493">
    <property type="entry name" value="GvpA-like_CS"/>
</dbReference>
<dbReference type="AlphaFoldDB" id="A0A395LVI4"/>
<comment type="subcellular location">
    <subcellularLocation>
        <location evidence="2">Gas vesicle</location>
    </subcellularLocation>
</comment>
<keyword evidence="1" id="KW-0304">Gas vesicle</keyword>
<proteinExistence type="inferred from homology"/>
<accession>A0A395LVI4</accession>
<dbReference type="InterPro" id="IPR000638">
    <property type="entry name" value="Gas-vesicle_GvpA-like"/>
</dbReference>
<organism evidence="5 6">
    <name type="scientific">Candidatus Thermochlorobacter aerophilus</name>
    <dbReference type="NCBI Taxonomy" id="1868324"/>
    <lineage>
        <taxon>Bacteria</taxon>
        <taxon>Pseudomonadati</taxon>
        <taxon>Chlorobiota</taxon>
        <taxon>Chlorobiia</taxon>
        <taxon>Chlorobiales</taxon>
        <taxon>Candidatus Thermochlorobacteriaceae</taxon>
        <taxon>Candidatus Thermochlorobacter</taxon>
    </lineage>
</organism>
<dbReference type="GO" id="GO:0005198">
    <property type="term" value="F:structural molecule activity"/>
    <property type="evidence" value="ECO:0007669"/>
    <property type="project" value="InterPro"/>
</dbReference>
<comment type="similarity">
    <text evidence="3">Belongs to the gas vesicle GvpA family.</text>
</comment>
<dbReference type="PROSITE" id="PS00234">
    <property type="entry name" value="GAS_VESICLE_A_1"/>
    <property type="match status" value="1"/>
</dbReference>
<keyword evidence="4" id="KW-0175">Coiled coil</keyword>
<protein>
    <submittedName>
        <fullName evidence="5">Gas vesicle protein</fullName>
    </submittedName>
</protein>
<dbReference type="InterPro" id="IPR050530">
    <property type="entry name" value="GvpA"/>
</dbReference>
<evidence type="ECO:0000313" key="6">
    <source>
        <dbReference type="Proteomes" id="UP000266389"/>
    </source>
</evidence>
<evidence type="ECO:0000256" key="4">
    <source>
        <dbReference type="SAM" id="Coils"/>
    </source>
</evidence>
<dbReference type="PANTHER" id="PTHR35344:SF4">
    <property type="entry name" value="GAS VESICLE PROTEIN A1"/>
    <property type="match status" value="1"/>
</dbReference>
<dbReference type="Proteomes" id="UP000266389">
    <property type="component" value="Unassembled WGS sequence"/>
</dbReference>
<comment type="caution">
    <text evidence="5">The sequence shown here is derived from an EMBL/GenBank/DDBJ whole genome shotgun (WGS) entry which is preliminary data.</text>
</comment>